<evidence type="ECO:0000256" key="10">
    <source>
        <dbReference type="ARBA" id="ARBA00023242"/>
    </source>
</evidence>
<dbReference type="PANTHER" id="PTHR13808">
    <property type="entry name" value="CBP/P300-RELATED"/>
    <property type="match status" value="1"/>
</dbReference>
<dbReference type="Pfam" id="PF02135">
    <property type="entry name" value="zf-TAZ"/>
    <property type="match status" value="1"/>
</dbReference>
<evidence type="ECO:0000256" key="12">
    <source>
        <dbReference type="PROSITE-ProRule" id="PRU00203"/>
    </source>
</evidence>
<evidence type="ECO:0000256" key="5">
    <source>
        <dbReference type="ARBA" id="ARBA00022771"/>
    </source>
</evidence>
<feature type="domain" description="TAZ-type" evidence="14">
    <location>
        <begin position="66"/>
        <end position="157"/>
    </location>
</feature>
<keyword evidence="8" id="KW-0805">Transcription regulation</keyword>
<dbReference type="Gene3D" id="1.20.1020.10">
    <property type="entry name" value="TAZ domain"/>
    <property type="match status" value="1"/>
</dbReference>
<evidence type="ECO:0000256" key="1">
    <source>
        <dbReference type="ARBA" id="ARBA00004123"/>
    </source>
</evidence>
<evidence type="ECO:0000256" key="2">
    <source>
        <dbReference type="ARBA" id="ARBA00013184"/>
    </source>
</evidence>
<reference evidence="15 16" key="1">
    <citation type="submission" date="2015-12" db="EMBL/GenBank/DDBJ databases">
        <title>The genome of Folsomia candida.</title>
        <authorList>
            <person name="Faddeeva A."/>
            <person name="Derks M.F."/>
            <person name="Anvar Y."/>
            <person name="Smit S."/>
            <person name="Van Straalen N."/>
            <person name="Roelofs D."/>
        </authorList>
    </citation>
    <scope>NUCLEOTIDE SEQUENCE [LARGE SCALE GENOMIC DNA]</scope>
    <source>
        <strain evidence="15 16">VU population</strain>
        <tissue evidence="15">Whole body</tissue>
    </source>
</reference>
<evidence type="ECO:0000256" key="13">
    <source>
        <dbReference type="SAM" id="MobiDB-lite"/>
    </source>
</evidence>
<dbReference type="InterPro" id="IPR035898">
    <property type="entry name" value="TAZ_dom_sf"/>
</dbReference>
<dbReference type="GO" id="GO:0008270">
    <property type="term" value="F:zinc ion binding"/>
    <property type="evidence" value="ECO:0007669"/>
    <property type="project" value="UniProtKB-KW"/>
</dbReference>
<comment type="catalytic activity">
    <reaction evidence="11">
        <text>L-lysyl-[protein] + acetyl-CoA = N(6)-acetyl-L-lysyl-[protein] + CoA + H(+)</text>
        <dbReference type="Rhea" id="RHEA:45948"/>
        <dbReference type="Rhea" id="RHEA-COMP:9752"/>
        <dbReference type="Rhea" id="RHEA-COMP:10731"/>
        <dbReference type="ChEBI" id="CHEBI:15378"/>
        <dbReference type="ChEBI" id="CHEBI:29969"/>
        <dbReference type="ChEBI" id="CHEBI:57287"/>
        <dbReference type="ChEBI" id="CHEBI:57288"/>
        <dbReference type="ChEBI" id="CHEBI:61930"/>
        <dbReference type="EC" id="2.3.1.48"/>
    </reaction>
</comment>
<dbReference type="Proteomes" id="UP000198287">
    <property type="component" value="Unassembled WGS sequence"/>
</dbReference>
<gene>
    <name evidence="15" type="ORF">Fcan01_21505</name>
</gene>
<dbReference type="GO" id="GO:0005667">
    <property type="term" value="C:transcription regulator complex"/>
    <property type="evidence" value="ECO:0007669"/>
    <property type="project" value="TreeGrafter"/>
</dbReference>
<dbReference type="InterPro" id="IPR013178">
    <property type="entry name" value="Histone_AcTrfase_Rtt109/CBP"/>
</dbReference>
<evidence type="ECO:0000259" key="14">
    <source>
        <dbReference type="PROSITE" id="PS50134"/>
    </source>
</evidence>
<evidence type="ECO:0000256" key="11">
    <source>
        <dbReference type="ARBA" id="ARBA00048017"/>
    </source>
</evidence>
<dbReference type="GO" id="GO:0031490">
    <property type="term" value="F:chromatin DNA binding"/>
    <property type="evidence" value="ECO:0007669"/>
    <property type="project" value="TreeGrafter"/>
</dbReference>
<evidence type="ECO:0000313" key="16">
    <source>
        <dbReference type="Proteomes" id="UP000198287"/>
    </source>
</evidence>
<keyword evidence="16" id="KW-1185">Reference proteome</keyword>
<dbReference type="InterPro" id="IPR000197">
    <property type="entry name" value="Znf_TAZ"/>
</dbReference>
<proteinExistence type="predicted"/>
<keyword evidence="5 12" id="KW-0863">Zinc-finger</keyword>
<dbReference type="SUPFAM" id="SSF57933">
    <property type="entry name" value="TAZ domain"/>
    <property type="match status" value="1"/>
</dbReference>
<evidence type="ECO:0000256" key="8">
    <source>
        <dbReference type="ARBA" id="ARBA00023015"/>
    </source>
</evidence>
<accession>A0A226DET9</accession>
<dbReference type="AlphaFoldDB" id="A0A226DET9"/>
<dbReference type="GO" id="GO:0045944">
    <property type="term" value="P:positive regulation of transcription by RNA polymerase II"/>
    <property type="evidence" value="ECO:0007669"/>
    <property type="project" value="TreeGrafter"/>
</dbReference>
<evidence type="ECO:0000256" key="6">
    <source>
        <dbReference type="ARBA" id="ARBA00022833"/>
    </source>
</evidence>
<dbReference type="SMART" id="SM00551">
    <property type="entry name" value="ZnF_TAZ"/>
    <property type="match status" value="1"/>
</dbReference>
<evidence type="ECO:0000256" key="9">
    <source>
        <dbReference type="ARBA" id="ARBA00023163"/>
    </source>
</evidence>
<dbReference type="GO" id="GO:0003713">
    <property type="term" value="F:transcription coactivator activity"/>
    <property type="evidence" value="ECO:0007669"/>
    <property type="project" value="TreeGrafter"/>
</dbReference>
<organism evidence="15 16">
    <name type="scientific">Folsomia candida</name>
    <name type="common">Springtail</name>
    <dbReference type="NCBI Taxonomy" id="158441"/>
    <lineage>
        <taxon>Eukaryota</taxon>
        <taxon>Metazoa</taxon>
        <taxon>Ecdysozoa</taxon>
        <taxon>Arthropoda</taxon>
        <taxon>Hexapoda</taxon>
        <taxon>Collembola</taxon>
        <taxon>Entomobryomorpha</taxon>
        <taxon>Isotomoidea</taxon>
        <taxon>Isotomidae</taxon>
        <taxon>Proisotominae</taxon>
        <taxon>Folsomia</taxon>
    </lineage>
</organism>
<dbReference type="GO" id="GO:0004402">
    <property type="term" value="F:histone acetyltransferase activity"/>
    <property type="evidence" value="ECO:0007669"/>
    <property type="project" value="InterPro"/>
</dbReference>
<comment type="caution">
    <text evidence="15">The sequence shown here is derived from an EMBL/GenBank/DDBJ whole genome shotgun (WGS) entry which is preliminary data.</text>
</comment>
<feature type="region of interest" description="Disordered" evidence="13">
    <location>
        <begin position="185"/>
        <end position="206"/>
    </location>
</feature>
<evidence type="ECO:0000256" key="3">
    <source>
        <dbReference type="ARBA" id="ARBA00022679"/>
    </source>
</evidence>
<evidence type="ECO:0000256" key="4">
    <source>
        <dbReference type="ARBA" id="ARBA00022723"/>
    </source>
</evidence>
<keyword evidence="4 12" id="KW-0479">Metal-binding</keyword>
<keyword evidence="9" id="KW-0804">Transcription</keyword>
<name>A0A226DET9_FOLCA</name>
<keyword evidence="3" id="KW-0808">Transferase</keyword>
<dbReference type="EMBL" id="LNIX01000021">
    <property type="protein sequence ID" value="OXA43689.1"/>
    <property type="molecule type" value="Genomic_DNA"/>
</dbReference>
<keyword evidence="7" id="KW-0156">Chromatin regulator</keyword>
<dbReference type="OrthoDB" id="899at2759"/>
<dbReference type="GO" id="GO:0005634">
    <property type="term" value="C:nucleus"/>
    <property type="evidence" value="ECO:0007669"/>
    <property type="project" value="UniProtKB-SubCell"/>
</dbReference>
<evidence type="ECO:0000313" key="15">
    <source>
        <dbReference type="EMBL" id="OXA43689.1"/>
    </source>
</evidence>
<dbReference type="EC" id="2.3.1.48" evidence="2"/>
<dbReference type="GO" id="GO:0000123">
    <property type="term" value="C:histone acetyltransferase complex"/>
    <property type="evidence" value="ECO:0007669"/>
    <property type="project" value="TreeGrafter"/>
</dbReference>
<evidence type="ECO:0000256" key="7">
    <source>
        <dbReference type="ARBA" id="ARBA00022853"/>
    </source>
</evidence>
<dbReference type="PROSITE" id="PS50134">
    <property type="entry name" value="ZF_TAZ"/>
    <property type="match status" value="1"/>
</dbReference>
<feature type="zinc finger region" description="TAZ-type" evidence="12">
    <location>
        <begin position="66"/>
        <end position="157"/>
    </location>
</feature>
<protein>
    <recommendedName>
        <fullName evidence="2">histone acetyltransferase</fullName>
        <ecNumber evidence="2">2.3.1.48</ecNumber>
    </recommendedName>
</protein>
<dbReference type="STRING" id="158441.A0A226DET9"/>
<keyword evidence="10" id="KW-0539">Nucleus</keyword>
<comment type="subcellular location">
    <subcellularLocation>
        <location evidence="1">Nucleus</location>
    </subcellularLocation>
</comment>
<sequence>MKPLGSPCLHKSNLKALIRPPATRELQSSRVHDLTASVSATVAPMPPRVAPQHPVSGGGTLSDQSVEQKRLLIRKQLVILLHAIVCRRRDLLNTTRDTSSSQPCNVPFCGLMKTVQLHLNSCKAGRTCPQTHCASSRQILIHWKYCVKAECPVCVSLRKVVPTSLLQIFPNPLCRAEIMQRIARQQQNASHSEEDDAVPELMESEE</sequence>
<feature type="compositionally biased region" description="Acidic residues" evidence="13">
    <location>
        <begin position="193"/>
        <end position="206"/>
    </location>
</feature>
<dbReference type="PANTHER" id="PTHR13808:SF1">
    <property type="entry name" value="HISTONE ACETYLTRANSFERASE"/>
    <property type="match status" value="1"/>
</dbReference>
<keyword evidence="6 12" id="KW-0862">Zinc</keyword>